<evidence type="ECO:0000259" key="4">
    <source>
        <dbReference type="PROSITE" id="PS51387"/>
    </source>
</evidence>
<evidence type="ECO:0000256" key="1">
    <source>
        <dbReference type="ARBA" id="ARBA00022630"/>
    </source>
</evidence>
<comment type="caution">
    <text evidence="5">The sequence shown here is derived from an EMBL/GenBank/DDBJ whole genome shotgun (WGS) entry which is preliminary data.</text>
</comment>
<dbReference type="STRING" id="1009370.ALO_00145"/>
<dbReference type="InterPro" id="IPR016169">
    <property type="entry name" value="FAD-bd_PCMH_sub2"/>
</dbReference>
<dbReference type="NCBIfam" id="NF007427">
    <property type="entry name" value="PRK09971.1"/>
    <property type="match status" value="1"/>
</dbReference>
<organism evidence="5 6">
    <name type="scientific">Acetonema longum DSM 6540</name>
    <dbReference type="NCBI Taxonomy" id="1009370"/>
    <lineage>
        <taxon>Bacteria</taxon>
        <taxon>Bacillati</taxon>
        <taxon>Bacillota</taxon>
        <taxon>Negativicutes</taxon>
        <taxon>Acetonemataceae</taxon>
        <taxon>Acetonema</taxon>
    </lineage>
</organism>
<dbReference type="Gene3D" id="3.30.465.10">
    <property type="match status" value="1"/>
</dbReference>
<dbReference type="InterPro" id="IPR051312">
    <property type="entry name" value="Diverse_Substr_Oxidored"/>
</dbReference>
<dbReference type="PANTHER" id="PTHR42659:SF9">
    <property type="entry name" value="XANTHINE DEHYDROGENASE FAD-BINDING SUBUNIT XDHB-RELATED"/>
    <property type="match status" value="1"/>
</dbReference>
<keyword evidence="2" id="KW-0274">FAD</keyword>
<dbReference type="AlphaFoldDB" id="F7NDC2"/>
<dbReference type="InterPro" id="IPR036683">
    <property type="entry name" value="CO_DH_flav_C_dom_sf"/>
</dbReference>
<gene>
    <name evidence="5" type="ORF">ALO_00145</name>
</gene>
<proteinExistence type="predicted"/>
<dbReference type="PANTHER" id="PTHR42659">
    <property type="entry name" value="XANTHINE DEHYDROGENASE SUBUNIT C-RELATED"/>
    <property type="match status" value="1"/>
</dbReference>
<dbReference type="NCBIfam" id="NF043083">
    <property type="entry name" value="XdhB_XDHase"/>
    <property type="match status" value="1"/>
</dbReference>
<evidence type="ECO:0000256" key="3">
    <source>
        <dbReference type="ARBA" id="ARBA00023002"/>
    </source>
</evidence>
<dbReference type="EC" id="1.17.1.4" evidence="5"/>
<dbReference type="PROSITE" id="PS51387">
    <property type="entry name" value="FAD_PCMH"/>
    <property type="match status" value="1"/>
</dbReference>
<dbReference type="InterPro" id="IPR005107">
    <property type="entry name" value="CO_DH_flav_C"/>
</dbReference>
<dbReference type="GO" id="GO:0004854">
    <property type="term" value="F:xanthine dehydrogenase activity"/>
    <property type="evidence" value="ECO:0007669"/>
    <property type="project" value="UniProtKB-EC"/>
</dbReference>
<dbReference type="FunFam" id="3.30.465.10:FF:000017">
    <property type="entry name" value="Xanthine dehydrogenase, FAD binding subunit"/>
    <property type="match status" value="1"/>
</dbReference>
<dbReference type="Pfam" id="PF00941">
    <property type="entry name" value="FAD_binding_5"/>
    <property type="match status" value="1"/>
</dbReference>
<dbReference type="InterPro" id="IPR036318">
    <property type="entry name" value="FAD-bd_PCMH-like_sf"/>
</dbReference>
<sequence length="292" mass="31591">MFDIANYEEARDLEQAIELLTKDPRAKLVAGGTDILLHVREGKLPEAHLVSIHEVAELKGIHLEADSTIVIKPVTTFTQVSSHPLIREHLPFLGEAVNWVGGPQTRHAGTIGGNICNGATSADSAPTLFALNARLQITGPAGIRTIAIQDFYTGPGKVALTQGEILTAIRIAPEDYRGFSGHYIKYAMRNAMDIATLSCSVLCKLGDANLVEDFRLALGVAAPTPIRCLKTETAVKGQTFSKELAATAGKTAVTEVNPRTSWRASKEYRLQLVAELSKRAFREAVAKRRNPA</sequence>
<keyword evidence="6" id="KW-1185">Reference proteome</keyword>
<reference evidence="5 6" key="1">
    <citation type="journal article" date="2011" name="EMBO J.">
        <title>Structural diversity of bacterial flagellar motors.</title>
        <authorList>
            <person name="Chen S."/>
            <person name="Beeby M."/>
            <person name="Murphy G.E."/>
            <person name="Leadbetter J.R."/>
            <person name="Hendrixson D.R."/>
            <person name="Briegel A."/>
            <person name="Li Z."/>
            <person name="Shi J."/>
            <person name="Tocheva E.I."/>
            <person name="Muller A."/>
            <person name="Dobro M.J."/>
            <person name="Jensen G.J."/>
        </authorList>
    </citation>
    <scope>NUCLEOTIDE SEQUENCE [LARGE SCALE GENOMIC DNA]</scope>
    <source>
        <strain evidence="5 6">DSM 6540</strain>
    </source>
</reference>
<dbReference type="Pfam" id="PF03450">
    <property type="entry name" value="CO_deh_flav_C"/>
    <property type="match status" value="1"/>
</dbReference>
<dbReference type="RefSeq" id="WP_004091593.1">
    <property type="nucleotide sequence ID" value="NZ_AFGF01000005.1"/>
</dbReference>
<dbReference type="Gene3D" id="3.30.390.50">
    <property type="entry name" value="CO dehydrogenase flavoprotein, C-terminal domain"/>
    <property type="match status" value="1"/>
</dbReference>
<dbReference type="InterPro" id="IPR050031">
    <property type="entry name" value="XdhB_XDHase"/>
</dbReference>
<dbReference type="eggNOG" id="COG1319">
    <property type="taxonomic scope" value="Bacteria"/>
</dbReference>
<feature type="domain" description="FAD-binding PCMH-type" evidence="4">
    <location>
        <begin position="1"/>
        <end position="176"/>
    </location>
</feature>
<dbReference type="GO" id="GO:0002197">
    <property type="term" value="C:xanthine dehydrogenase complex"/>
    <property type="evidence" value="ECO:0007669"/>
    <property type="project" value="InterPro"/>
</dbReference>
<keyword evidence="1" id="KW-0285">Flavoprotein</keyword>
<dbReference type="InterPro" id="IPR016167">
    <property type="entry name" value="FAD-bd_PCMH_sub1"/>
</dbReference>
<evidence type="ECO:0000313" key="6">
    <source>
        <dbReference type="Proteomes" id="UP000003240"/>
    </source>
</evidence>
<dbReference type="InterPro" id="IPR016166">
    <property type="entry name" value="FAD-bd_PCMH"/>
</dbReference>
<evidence type="ECO:0000313" key="5">
    <source>
        <dbReference type="EMBL" id="EGO65954.1"/>
    </source>
</evidence>
<accession>F7NDC2</accession>
<dbReference type="SUPFAM" id="SSF56176">
    <property type="entry name" value="FAD-binding/transporter-associated domain-like"/>
    <property type="match status" value="1"/>
</dbReference>
<dbReference type="SUPFAM" id="SSF55447">
    <property type="entry name" value="CO dehydrogenase flavoprotein C-terminal domain-like"/>
    <property type="match status" value="1"/>
</dbReference>
<dbReference type="SMART" id="SM01092">
    <property type="entry name" value="CO_deh_flav_C"/>
    <property type="match status" value="1"/>
</dbReference>
<dbReference type="InterPro" id="IPR002346">
    <property type="entry name" value="Mopterin_DH_FAD-bd"/>
</dbReference>
<dbReference type="Proteomes" id="UP000003240">
    <property type="component" value="Unassembled WGS sequence"/>
</dbReference>
<name>F7NDC2_9FIRM</name>
<dbReference type="OrthoDB" id="9789842at2"/>
<dbReference type="EMBL" id="AFGF01000005">
    <property type="protein sequence ID" value="EGO65954.1"/>
    <property type="molecule type" value="Genomic_DNA"/>
</dbReference>
<dbReference type="GO" id="GO:0071949">
    <property type="term" value="F:FAD binding"/>
    <property type="evidence" value="ECO:0007669"/>
    <property type="project" value="InterPro"/>
</dbReference>
<keyword evidence="3 5" id="KW-0560">Oxidoreductase</keyword>
<evidence type="ECO:0000256" key="2">
    <source>
        <dbReference type="ARBA" id="ARBA00022827"/>
    </source>
</evidence>
<protein>
    <submittedName>
        <fullName evidence="5">Xanthine dehydrogenase subunit XdhB</fullName>
        <ecNumber evidence="5">1.17.1.4</ecNumber>
    </submittedName>
</protein>
<dbReference type="Gene3D" id="3.30.43.10">
    <property type="entry name" value="Uridine Diphospho-n-acetylenolpyruvylglucosamine Reductase, domain 2"/>
    <property type="match status" value="1"/>
</dbReference>